<evidence type="ECO:0000256" key="2">
    <source>
        <dbReference type="ARBA" id="ARBA00022741"/>
    </source>
</evidence>
<dbReference type="Pfam" id="PF00069">
    <property type="entry name" value="Pkinase"/>
    <property type="match status" value="1"/>
</dbReference>
<organism evidence="6 7">
    <name type="scientific">Diploscapter pachys</name>
    <dbReference type="NCBI Taxonomy" id="2018661"/>
    <lineage>
        <taxon>Eukaryota</taxon>
        <taxon>Metazoa</taxon>
        <taxon>Ecdysozoa</taxon>
        <taxon>Nematoda</taxon>
        <taxon>Chromadorea</taxon>
        <taxon>Rhabditida</taxon>
        <taxon>Rhabditina</taxon>
        <taxon>Rhabditomorpha</taxon>
        <taxon>Rhabditoidea</taxon>
        <taxon>Rhabditidae</taxon>
        <taxon>Diploscapter</taxon>
    </lineage>
</organism>
<evidence type="ECO:0000256" key="4">
    <source>
        <dbReference type="ARBA" id="ARBA00022842"/>
    </source>
</evidence>
<dbReference type="InterPro" id="IPR011009">
    <property type="entry name" value="Kinase-like_dom_sf"/>
</dbReference>
<dbReference type="PROSITE" id="PS50011">
    <property type="entry name" value="PROTEIN_KINASE_DOM"/>
    <property type="match status" value="1"/>
</dbReference>
<name>A0A2A2JKL5_9BILA</name>
<sequence length="411" mass="47334">MASSEKDGSDLVGVWNVPMQDRVHKIEFEHGTTTGKRVIRVDGKEILHRDWMFKLVGKEMFTVGNMKCTISVDALGTFAYEYTLEVNGKKYEKFFDEQTKKLISWETRLNDVETRVVLDKETMDVWVNGDKIDTAGEFVESGTETHFEIGTHVCKITALCGQNYEAGPHRYHRFINDIRGKEVDKQQLRGKWFFVENEVEILEMSSHPHICQLLDAFKTDTRYYLLFEHAEGGDLFEAIKELGKLTEIDASLVIAQTASALSYLHARKIVHRDIKPENLLLSRRWHVRLCDFGLACTVLGPLFRVCGTPTYCAPEVLKECGYGYPADIWSLGVLLHVLLLGYAPFRSGDRTRLFRLITQGRIHFELPEWRRISTYARDLVSRMMNTNVDKRPRAIEILAHPWILQSKEADD</sequence>
<keyword evidence="7" id="KW-1185">Reference proteome</keyword>
<dbReference type="Gene3D" id="1.10.510.10">
    <property type="entry name" value="Transferase(Phosphotransferase) domain 1"/>
    <property type="match status" value="1"/>
</dbReference>
<dbReference type="InterPro" id="IPR008271">
    <property type="entry name" value="Ser/Thr_kinase_AS"/>
</dbReference>
<accession>A0A2A2JKL5</accession>
<dbReference type="GO" id="GO:1902042">
    <property type="term" value="P:negative regulation of extrinsic apoptotic signaling pathway via death domain receptors"/>
    <property type="evidence" value="ECO:0007669"/>
    <property type="project" value="TreeGrafter"/>
</dbReference>
<evidence type="ECO:0000259" key="5">
    <source>
        <dbReference type="PROSITE" id="PS50011"/>
    </source>
</evidence>
<comment type="cofactor">
    <cofactor evidence="1">
        <name>Mg(2+)</name>
        <dbReference type="ChEBI" id="CHEBI:18420"/>
    </cofactor>
</comment>
<dbReference type="PROSITE" id="PS00108">
    <property type="entry name" value="PROTEIN_KINASE_ST"/>
    <property type="match status" value="1"/>
</dbReference>
<keyword evidence="2" id="KW-0547">Nucleotide-binding</keyword>
<dbReference type="SMART" id="SM00220">
    <property type="entry name" value="S_TKc"/>
    <property type="match status" value="1"/>
</dbReference>
<evidence type="ECO:0000313" key="6">
    <source>
        <dbReference type="EMBL" id="PAV62092.1"/>
    </source>
</evidence>
<dbReference type="PANTHER" id="PTHR13088">
    <property type="entry name" value="FAS APOPTOTIC INHIBITORY MOLECULE FAIM"/>
    <property type="match status" value="1"/>
</dbReference>
<dbReference type="FunFam" id="2.40.128.180:FF:000001">
    <property type="entry name" value="Fas apoptotic inhibitory molecule 1"/>
    <property type="match status" value="1"/>
</dbReference>
<protein>
    <recommendedName>
        <fullName evidence="5">Protein kinase domain-containing protein</fullName>
    </recommendedName>
</protein>
<dbReference type="STRING" id="2018661.A0A2A2JKL5"/>
<feature type="domain" description="Protein kinase" evidence="5">
    <location>
        <begin position="127"/>
        <end position="403"/>
    </location>
</feature>
<dbReference type="FunFam" id="1.10.510.10:FF:000571">
    <property type="entry name" value="Maternal embryonic leucine zipper kinase"/>
    <property type="match status" value="1"/>
</dbReference>
<comment type="caution">
    <text evidence="6">The sequence shown here is derived from an EMBL/GenBank/DDBJ whole genome shotgun (WGS) entry which is preliminary data.</text>
</comment>
<dbReference type="InterPro" id="IPR000719">
    <property type="entry name" value="Prot_kinase_dom"/>
</dbReference>
<evidence type="ECO:0000313" key="7">
    <source>
        <dbReference type="Proteomes" id="UP000218231"/>
    </source>
</evidence>
<dbReference type="Gene3D" id="2.40.128.180">
    <property type="match status" value="2"/>
</dbReference>
<dbReference type="InterPro" id="IPR038513">
    <property type="entry name" value="FAIM1_dom_sf"/>
</dbReference>
<dbReference type="PANTHER" id="PTHR13088:SF3">
    <property type="entry name" value="FAS APOPTOTIC INHIBITORY MOLECULE 1"/>
    <property type="match status" value="1"/>
</dbReference>
<dbReference type="SUPFAM" id="SSF56112">
    <property type="entry name" value="Protein kinase-like (PK-like)"/>
    <property type="match status" value="1"/>
</dbReference>
<dbReference type="OrthoDB" id="1738954at2759"/>
<dbReference type="Pfam" id="PF06905">
    <property type="entry name" value="FAIM1"/>
    <property type="match status" value="1"/>
</dbReference>
<dbReference type="GO" id="GO:0005524">
    <property type="term" value="F:ATP binding"/>
    <property type="evidence" value="ECO:0007669"/>
    <property type="project" value="UniProtKB-KW"/>
</dbReference>
<dbReference type="GO" id="GO:0004672">
    <property type="term" value="F:protein kinase activity"/>
    <property type="evidence" value="ECO:0007669"/>
    <property type="project" value="InterPro"/>
</dbReference>
<proteinExistence type="predicted"/>
<keyword evidence="4" id="KW-0460">Magnesium</keyword>
<keyword evidence="3" id="KW-0067">ATP-binding</keyword>
<evidence type="ECO:0000256" key="3">
    <source>
        <dbReference type="ARBA" id="ARBA00022840"/>
    </source>
</evidence>
<dbReference type="InterPro" id="IPR010695">
    <property type="entry name" value="FAIM1"/>
</dbReference>
<gene>
    <name evidence="6" type="ORF">WR25_07497</name>
</gene>
<dbReference type="Proteomes" id="UP000218231">
    <property type="component" value="Unassembled WGS sequence"/>
</dbReference>
<reference evidence="6 7" key="1">
    <citation type="journal article" date="2017" name="Curr. Biol.">
        <title>Genome architecture and evolution of a unichromosomal asexual nematode.</title>
        <authorList>
            <person name="Fradin H."/>
            <person name="Zegar C."/>
            <person name="Gutwein M."/>
            <person name="Lucas J."/>
            <person name="Kovtun M."/>
            <person name="Corcoran D."/>
            <person name="Baugh L.R."/>
            <person name="Kiontke K."/>
            <person name="Gunsalus K."/>
            <person name="Fitch D.H."/>
            <person name="Piano F."/>
        </authorList>
    </citation>
    <scope>NUCLEOTIDE SEQUENCE [LARGE SCALE GENOMIC DNA]</scope>
    <source>
        <strain evidence="6">PF1309</strain>
    </source>
</reference>
<evidence type="ECO:0000256" key="1">
    <source>
        <dbReference type="ARBA" id="ARBA00001946"/>
    </source>
</evidence>
<dbReference type="AlphaFoldDB" id="A0A2A2JKL5"/>
<dbReference type="EMBL" id="LIAE01010386">
    <property type="protein sequence ID" value="PAV62092.1"/>
    <property type="molecule type" value="Genomic_DNA"/>
</dbReference>